<dbReference type="Proteomes" id="UP000313359">
    <property type="component" value="Unassembled WGS sequence"/>
</dbReference>
<organism evidence="1 2">
    <name type="scientific">Lentinus tigrinus ALCF2SS1-6</name>
    <dbReference type="NCBI Taxonomy" id="1328759"/>
    <lineage>
        <taxon>Eukaryota</taxon>
        <taxon>Fungi</taxon>
        <taxon>Dikarya</taxon>
        <taxon>Basidiomycota</taxon>
        <taxon>Agaricomycotina</taxon>
        <taxon>Agaricomycetes</taxon>
        <taxon>Polyporales</taxon>
        <taxon>Polyporaceae</taxon>
        <taxon>Lentinus</taxon>
    </lineage>
</organism>
<reference evidence="1" key="1">
    <citation type="journal article" date="2018" name="Genome Biol. Evol.">
        <title>Genomics and development of Lentinus tigrinus, a white-rot wood-decaying mushroom with dimorphic fruiting bodies.</title>
        <authorList>
            <person name="Wu B."/>
            <person name="Xu Z."/>
            <person name="Knudson A."/>
            <person name="Carlson A."/>
            <person name="Chen N."/>
            <person name="Kovaka S."/>
            <person name="LaButti K."/>
            <person name="Lipzen A."/>
            <person name="Pennachio C."/>
            <person name="Riley R."/>
            <person name="Schakwitz W."/>
            <person name="Umezawa K."/>
            <person name="Ohm R.A."/>
            <person name="Grigoriev I.V."/>
            <person name="Nagy L.G."/>
            <person name="Gibbons J."/>
            <person name="Hibbett D."/>
        </authorList>
    </citation>
    <scope>NUCLEOTIDE SEQUENCE [LARGE SCALE GENOMIC DNA]</scope>
    <source>
        <strain evidence="1">ALCF2SS1-6</strain>
    </source>
</reference>
<name>A0A5C2RLG7_9APHY</name>
<dbReference type="AlphaFoldDB" id="A0A5C2RLG7"/>
<keyword evidence="2" id="KW-1185">Reference proteome</keyword>
<dbReference type="OrthoDB" id="2756251at2759"/>
<sequence>MPARPTSKSFMANDYPSDPEADIYLLADTWTSAAGVAHETLALVVNSQDCDEQITLLLPTGDNAHALSWISSQGMVSIVQSTQMTRTGIFDDQRSWLLNIALVYLAFATPHPNLQPQDLVLFTGALV</sequence>
<evidence type="ECO:0000313" key="2">
    <source>
        <dbReference type="Proteomes" id="UP000313359"/>
    </source>
</evidence>
<protein>
    <submittedName>
        <fullName evidence="1">Uncharacterized protein</fullName>
    </submittedName>
</protein>
<proteinExistence type="predicted"/>
<evidence type="ECO:0000313" key="1">
    <source>
        <dbReference type="EMBL" id="RPD52432.1"/>
    </source>
</evidence>
<dbReference type="EMBL" id="ML122362">
    <property type="protein sequence ID" value="RPD52432.1"/>
    <property type="molecule type" value="Genomic_DNA"/>
</dbReference>
<gene>
    <name evidence="1" type="ORF">L227DRAFT_617816</name>
</gene>
<accession>A0A5C2RLG7</accession>